<evidence type="ECO:0000313" key="3">
    <source>
        <dbReference type="Proteomes" id="UP001372834"/>
    </source>
</evidence>
<organism evidence="2 3">
    <name type="scientific">Polyplax serrata</name>
    <name type="common">Common mouse louse</name>
    <dbReference type="NCBI Taxonomy" id="468196"/>
    <lineage>
        <taxon>Eukaryota</taxon>
        <taxon>Metazoa</taxon>
        <taxon>Ecdysozoa</taxon>
        <taxon>Arthropoda</taxon>
        <taxon>Hexapoda</taxon>
        <taxon>Insecta</taxon>
        <taxon>Pterygota</taxon>
        <taxon>Neoptera</taxon>
        <taxon>Paraneoptera</taxon>
        <taxon>Psocodea</taxon>
        <taxon>Troctomorpha</taxon>
        <taxon>Phthiraptera</taxon>
        <taxon>Anoplura</taxon>
        <taxon>Polyplacidae</taxon>
        <taxon>Polyplax</taxon>
    </lineage>
</organism>
<comment type="caution">
    <text evidence="2">The sequence shown here is derived from an EMBL/GenBank/DDBJ whole genome shotgun (WGS) entry which is preliminary data.</text>
</comment>
<dbReference type="EMBL" id="JAWJWE010000004">
    <property type="protein sequence ID" value="KAK6636085.1"/>
    <property type="molecule type" value="Genomic_DNA"/>
</dbReference>
<sequence length="77" mass="8694">SFGIRYLKIGVHERIKIEGEEEEVEADKKEVKDGEKGRREETFLVGGGSRNGKISERKVSNGKGEQLKENFTEGEKL</sequence>
<dbReference type="Proteomes" id="UP001372834">
    <property type="component" value="Unassembled WGS sequence"/>
</dbReference>
<feature type="compositionally biased region" description="Basic and acidic residues" evidence="1">
    <location>
        <begin position="26"/>
        <end position="42"/>
    </location>
</feature>
<feature type="compositionally biased region" description="Basic and acidic residues" evidence="1">
    <location>
        <begin position="53"/>
        <end position="77"/>
    </location>
</feature>
<accession>A0AAN8S9V0</accession>
<protein>
    <submittedName>
        <fullName evidence="2">Uncharacterized protein</fullName>
    </submittedName>
</protein>
<evidence type="ECO:0000313" key="2">
    <source>
        <dbReference type="EMBL" id="KAK6636085.1"/>
    </source>
</evidence>
<name>A0AAN8S9V0_POLSC</name>
<feature type="region of interest" description="Disordered" evidence="1">
    <location>
        <begin position="21"/>
        <end position="77"/>
    </location>
</feature>
<gene>
    <name evidence="2" type="ORF">RUM43_009737</name>
</gene>
<proteinExistence type="predicted"/>
<evidence type="ECO:0000256" key="1">
    <source>
        <dbReference type="SAM" id="MobiDB-lite"/>
    </source>
</evidence>
<dbReference type="AlphaFoldDB" id="A0AAN8S9V0"/>
<reference evidence="2 3" key="1">
    <citation type="submission" date="2023-10" db="EMBL/GenBank/DDBJ databases">
        <title>Genomes of two closely related lineages of the louse Polyplax serrata with different host specificities.</title>
        <authorList>
            <person name="Martinu J."/>
            <person name="Tarabai H."/>
            <person name="Stefka J."/>
            <person name="Hypsa V."/>
        </authorList>
    </citation>
    <scope>NUCLEOTIDE SEQUENCE [LARGE SCALE GENOMIC DNA]</scope>
    <source>
        <strain evidence="2">HR10_N</strain>
    </source>
</reference>
<feature type="non-terminal residue" evidence="2">
    <location>
        <position position="1"/>
    </location>
</feature>